<dbReference type="HOGENOM" id="CLU_000445_44_8_1"/>
<dbReference type="STRING" id="431595.K3WTX4"/>
<evidence type="ECO:0000259" key="2">
    <source>
        <dbReference type="Pfam" id="PF01965"/>
    </source>
</evidence>
<reference evidence="3" key="3">
    <citation type="submission" date="2015-02" db="UniProtKB">
        <authorList>
            <consortium name="EnsemblProtists"/>
        </authorList>
    </citation>
    <scope>IDENTIFICATION</scope>
    <source>
        <strain evidence="3">DAOM BR144</strain>
    </source>
</reference>
<feature type="chain" id="PRO_5003871474" description="DJ-1/PfpI domain-containing protein" evidence="1">
    <location>
        <begin position="19"/>
        <end position="264"/>
    </location>
</feature>
<dbReference type="Pfam" id="PF01965">
    <property type="entry name" value="DJ-1_PfpI"/>
    <property type="match status" value="1"/>
</dbReference>
<dbReference type="eggNOG" id="ENOG502SBBG">
    <property type="taxonomic scope" value="Eukaryota"/>
</dbReference>
<evidence type="ECO:0000313" key="3">
    <source>
        <dbReference type="EnsemblProtists" id="PYU1_T008420"/>
    </source>
</evidence>
<organism evidence="3 4">
    <name type="scientific">Globisporangium ultimum (strain ATCC 200006 / CBS 805.95 / DAOM BR144)</name>
    <name type="common">Pythium ultimum</name>
    <dbReference type="NCBI Taxonomy" id="431595"/>
    <lineage>
        <taxon>Eukaryota</taxon>
        <taxon>Sar</taxon>
        <taxon>Stramenopiles</taxon>
        <taxon>Oomycota</taxon>
        <taxon>Peronosporomycetes</taxon>
        <taxon>Pythiales</taxon>
        <taxon>Pythiaceae</taxon>
        <taxon>Globisporangium</taxon>
    </lineage>
</organism>
<dbReference type="InterPro" id="IPR029062">
    <property type="entry name" value="Class_I_gatase-like"/>
</dbReference>
<evidence type="ECO:0000256" key="1">
    <source>
        <dbReference type="SAM" id="SignalP"/>
    </source>
</evidence>
<dbReference type="InterPro" id="IPR052158">
    <property type="entry name" value="INH-QAR"/>
</dbReference>
<dbReference type="InterPro" id="IPR002818">
    <property type="entry name" value="DJ-1/PfpI"/>
</dbReference>
<sequence length="264" mass="27915">MRVARWLLSVATFVVVASFFQAPSTTPFCAAEPAQSSEFFLNSSGSIANATSSSAASPPSSLRIGVVLYNGTALLDYVGIGMYLEFLSMHGVSVQFDMIAETSGVIYSAPGRVPVYASTSFRDAATSSPVDILVVPGGPGRTSVIQNQAFMDYVSAAAKSAKYVLVVCTGAEIVARTGFLDGKNATTNKLAFDAIAATRPAVNWIRKARWVVDGKTWTSSGVSAGTDMGRAFVAAVYNESVANEITRTMEYMPDVDPSNDMYAT</sequence>
<keyword evidence="4" id="KW-1185">Reference proteome</keyword>
<feature type="domain" description="DJ-1/PfpI" evidence="2">
    <location>
        <begin position="64"/>
        <end position="234"/>
    </location>
</feature>
<name>K3WTX4_GLOUD</name>
<proteinExistence type="predicted"/>
<feature type="signal peptide" evidence="1">
    <location>
        <begin position="1"/>
        <end position="18"/>
    </location>
</feature>
<dbReference type="PANTHER" id="PTHR43130:SF15">
    <property type="entry name" value="THIJ_PFPI FAMILY PROTEIN (AFU_ORTHOLOGUE AFUA_5G14240)"/>
    <property type="match status" value="1"/>
</dbReference>
<dbReference type="OMA" id="TTNKMLW"/>
<dbReference type="VEuPathDB" id="FungiDB:PYU1_G008404"/>
<dbReference type="SUPFAM" id="SSF52317">
    <property type="entry name" value="Class I glutamine amidotransferase-like"/>
    <property type="match status" value="1"/>
</dbReference>
<keyword evidence="1" id="KW-0732">Signal</keyword>
<protein>
    <recommendedName>
        <fullName evidence="2">DJ-1/PfpI domain-containing protein</fullName>
    </recommendedName>
</protein>
<dbReference type="Gene3D" id="3.40.50.880">
    <property type="match status" value="1"/>
</dbReference>
<reference evidence="4" key="1">
    <citation type="journal article" date="2010" name="Genome Biol.">
        <title>Genome sequence of the necrotrophic plant pathogen Pythium ultimum reveals original pathogenicity mechanisms and effector repertoire.</title>
        <authorList>
            <person name="Levesque C.A."/>
            <person name="Brouwer H."/>
            <person name="Cano L."/>
            <person name="Hamilton J.P."/>
            <person name="Holt C."/>
            <person name="Huitema E."/>
            <person name="Raffaele S."/>
            <person name="Robideau G.P."/>
            <person name="Thines M."/>
            <person name="Win J."/>
            <person name="Zerillo M.M."/>
            <person name="Beakes G.W."/>
            <person name="Boore J.L."/>
            <person name="Busam D."/>
            <person name="Dumas B."/>
            <person name="Ferriera S."/>
            <person name="Fuerstenberg S.I."/>
            <person name="Gachon C.M."/>
            <person name="Gaulin E."/>
            <person name="Govers F."/>
            <person name="Grenville-Briggs L."/>
            <person name="Horner N."/>
            <person name="Hostetler J."/>
            <person name="Jiang R.H."/>
            <person name="Johnson J."/>
            <person name="Krajaejun T."/>
            <person name="Lin H."/>
            <person name="Meijer H.J."/>
            <person name="Moore B."/>
            <person name="Morris P."/>
            <person name="Phuntmart V."/>
            <person name="Puiu D."/>
            <person name="Shetty J."/>
            <person name="Stajich J.E."/>
            <person name="Tripathy S."/>
            <person name="Wawra S."/>
            <person name="van West P."/>
            <person name="Whitty B.R."/>
            <person name="Coutinho P.M."/>
            <person name="Henrissat B."/>
            <person name="Martin F."/>
            <person name="Thomas P.D."/>
            <person name="Tyler B.M."/>
            <person name="De Vries R.P."/>
            <person name="Kamoun S."/>
            <person name="Yandell M."/>
            <person name="Tisserat N."/>
            <person name="Buell C.R."/>
        </authorList>
    </citation>
    <scope>NUCLEOTIDE SEQUENCE</scope>
    <source>
        <strain evidence="4">DAOM:BR144</strain>
    </source>
</reference>
<reference evidence="4" key="2">
    <citation type="submission" date="2010-04" db="EMBL/GenBank/DDBJ databases">
        <authorList>
            <person name="Buell R."/>
            <person name="Hamilton J."/>
            <person name="Hostetler J."/>
        </authorList>
    </citation>
    <scope>NUCLEOTIDE SEQUENCE [LARGE SCALE GENOMIC DNA]</scope>
    <source>
        <strain evidence="4">DAOM:BR144</strain>
    </source>
</reference>
<dbReference type="Proteomes" id="UP000019132">
    <property type="component" value="Unassembled WGS sequence"/>
</dbReference>
<dbReference type="InParanoid" id="K3WTX4"/>
<dbReference type="EMBL" id="GL376613">
    <property type="status" value="NOT_ANNOTATED_CDS"/>
    <property type="molecule type" value="Genomic_DNA"/>
</dbReference>
<evidence type="ECO:0000313" key="4">
    <source>
        <dbReference type="Proteomes" id="UP000019132"/>
    </source>
</evidence>
<dbReference type="AlphaFoldDB" id="K3WTX4"/>
<dbReference type="EnsemblProtists" id="PYU1_T008420">
    <property type="protein sequence ID" value="PYU1_T008420"/>
    <property type="gene ID" value="PYU1_G008404"/>
</dbReference>
<dbReference type="PANTHER" id="PTHR43130">
    <property type="entry name" value="ARAC-FAMILY TRANSCRIPTIONAL REGULATOR"/>
    <property type="match status" value="1"/>
</dbReference>
<accession>K3WTX4</accession>
<dbReference type="CDD" id="cd03139">
    <property type="entry name" value="GATase1_PfpI_2"/>
    <property type="match status" value="1"/>
</dbReference>